<dbReference type="Gene3D" id="3.40.50.1820">
    <property type="entry name" value="alpha/beta hydrolase"/>
    <property type="match status" value="1"/>
</dbReference>
<evidence type="ECO:0000256" key="8">
    <source>
        <dbReference type="ARBA" id="ARBA00069233"/>
    </source>
</evidence>
<dbReference type="PANTHER" id="PTHR11802:SF201">
    <property type="entry name" value="CARBOXYPEPTIDASE"/>
    <property type="match status" value="1"/>
</dbReference>
<evidence type="ECO:0000256" key="4">
    <source>
        <dbReference type="ARBA" id="ARBA00022670"/>
    </source>
</evidence>
<dbReference type="Pfam" id="PF00450">
    <property type="entry name" value="Peptidase_S10"/>
    <property type="match status" value="1"/>
</dbReference>
<evidence type="ECO:0000313" key="11">
    <source>
        <dbReference type="Proteomes" id="UP000007875"/>
    </source>
</evidence>
<dbReference type="AlphaFoldDB" id="H2ZR86"/>
<dbReference type="GeneTree" id="ENSGT00880000138014"/>
<dbReference type="InterPro" id="IPR001563">
    <property type="entry name" value="Peptidase_S10"/>
</dbReference>
<dbReference type="PANTHER" id="PTHR11802">
    <property type="entry name" value="SERINE PROTEASE FAMILY S10 SERINE CARBOXYPEPTIDASE"/>
    <property type="match status" value="1"/>
</dbReference>
<evidence type="ECO:0000256" key="5">
    <source>
        <dbReference type="ARBA" id="ARBA00022801"/>
    </source>
</evidence>
<organism evidence="10 11">
    <name type="scientific">Ciona savignyi</name>
    <name type="common">Pacific transparent sea squirt</name>
    <dbReference type="NCBI Taxonomy" id="51511"/>
    <lineage>
        <taxon>Eukaryota</taxon>
        <taxon>Metazoa</taxon>
        <taxon>Chordata</taxon>
        <taxon>Tunicata</taxon>
        <taxon>Ascidiacea</taxon>
        <taxon>Phlebobranchia</taxon>
        <taxon>Cionidae</taxon>
        <taxon>Ciona</taxon>
    </lineage>
</organism>
<reference evidence="10" key="2">
    <citation type="submission" date="2025-08" db="UniProtKB">
        <authorList>
            <consortium name="Ensembl"/>
        </authorList>
    </citation>
    <scope>IDENTIFICATION</scope>
</reference>
<dbReference type="InParanoid" id="H2ZR86"/>
<evidence type="ECO:0000256" key="3">
    <source>
        <dbReference type="ARBA" id="ARBA00022645"/>
    </source>
</evidence>
<dbReference type="InterPro" id="IPR033124">
    <property type="entry name" value="Ser_caboxypep_his_AS"/>
</dbReference>
<evidence type="ECO:0000256" key="6">
    <source>
        <dbReference type="ARBA" id="ARBA00054649"/>
    </source>
</evidence>
<dbReference type="STRING" id="51511.ENSCSAVP00000020102"/>
<reference evidence="10" key="3">
    <citation type="submission" date="2025-09" db="UniProtKB">
        <authorList>
            <consortium name="Ensembl"/>
        </authorList>
    </citation>
    <scope>IDENTIFICATION</scope>
</reference>
<evidence type="ECO:0000313" key="10">
    <source>
        <dbReference type="Ensembl" id="ENSCSAVP00000020102.1"/>
    </source>
</evidence>
<dbReference type="EC" id="3.4.16.5" evidence="2"/>
<dbReference type="HOGENOM" id="CLU_008523_7_0_1"/>
<dbReference type="GO" id="GO:1904715">
    <property type="term" value="P:negative regulation of chaperone-mediated autophagy"/>
    <property type="evidence" value="ECO:0007669"/>
    <property type="project" value="UniProtKB-ARBA"/>
</dbReference>
<dbReference type="Proteomes" id="UP000007875">
    <property type="component" value="Unassembled WGS sequence"/>
</dbReference>
<evidence type="ECO:0000256" key="1">
    <source>
        <dbReference type="ARBA" id="ARBA00009431"/>
    </source>
</evidence>
<proteinExistence type="inferred from homology"/>
<dbReference type="PROSITE" id="PS00560">
    <property type="entry name" value="CARBOXYPEPT_SER_HIS"/>
    <property type="match status" value="1"/>
</dbReference>
<dbReference type="eggNOG" id="KOG1282">
    <property type="taxonomic scope" value="Eukaryota"/>
</dbReference>
<comment type="subunit">
    <text evidence="7">Heterodimer of a 32 kDa chain and a 20 kDa chain; disulfide-linked.</text>
</comment>
<dbReference type="GO" id="GO:0006508">
    <property type="term" value="P:proteolysis"/>
    <property type="evidence" value="ECO:0007669"/>
    <property type="project" value="UniProtKB-KW"/>
</dbReference>
<dbReference type="FunFam" id="3.40.50.1820:FF:000335">
    <property type="entry name" value="Carboxypeptidase"/>
    <property type="match status" value="1"/>
</dbReference>
<keyword evidence="11" id="KW-1185">Reference proteome</keyword>
<evidence type="ECO:0000256" key="9">
    <source>
        <dbReference type="ARBA" id="ARBA00081927"/>
    </source>
</evidence>
<comment type="similarity">
    <text evidence="1">Belongs to the peptidase S10 family.</text>
</comment>
<protein>
    <recommendedName>
        <fullName evidence="8">Lysosomal protective protein</fullName>
        <ecNumber evidence="2">3.4.16.5</ecNumber>
    </recommendedName>
    <alternativeName>
        <fullName evidence="9">Cathepsin A</fullName>
    </alternativeName>
</protein>
<keyword evidence="5" id="KW-0378">Hydrolase</keyword>
<dbReference type="GO" id="GO:0004185">
    <property type="term" value="F:serine-type carboxypeptidase activity"/>
    <property type="evidence" value="ECO:0007669"/>
    <property type="project" value="UniProtKB-EC"/>
</dbReference>
<keyword evidence="4" id="KW-0645">Protease</keyword>
<keyword evidence="3" id="KW-0121">Carboxypeptidase</keyword>
<evidence type="ECO:0000256" key="7">
    <source>
        <dbReference type="ARBA" id="ARBA00061741"/>
    </source>
</evidence>
<dbReference type="Ensembl" id="ENSCSAVT00000020317.1">
    <property type="protein sequence ID" value="ENSCSAVP00000020102.1"/>
    <property type="gene ID" value="ENSCSAVG00000011802.1"/>
</dbReference>
<dbReference type="FunCoup" id="H2ZR86">
    <property type="interactions" value="27"/>
</dbReference>
<dbReference type="SUPFAM" id="SSF53474">
    <property type="entry name" value="alpha/beta-Hydrolases"/>
    <property type="match status" value="1"/>
</dbReference>
<reference evidence="11" key="1">
    <citation type="submission" date="2003-08" db="EMBL/GenBank/DDBJ databases">
        <authorList>
            <person name="Birren B."/>
            <person name="Nusbaum C."/>
            <person name="Abebe A."/>
            <person name="Abouelleil A."/>
            <person name="Adekoya E."/>
            <person name="Ait-zahra M."/>
            <person name="Allen N."/>
            <person name="Allen T."/>
            <person name="An P."/>
            <person name="Anderson M."/>
            <person name="Anderson S."/>
            <person name="Arachchi H."/>
            <person name="Armbruster J."/>
            <person name="Bachantsang P."/>
            <person name="Baldwin J."/>
            <person name="Barry A."/>
            <person name="Bayul T."/>
            <person name="Blitshsteyn B."/>
            <person name="Bloom T."/>
            <person name="Blye J."/>
            <person name="Boguslavskiy L."/>
            <person name="Borowsky M."/>
            <person name="Boukhgalter B."/>
            <person name="Brunache A."/>
            <person name="Butler J."/>
            <person name="Calixte N."/>
            <person name="Calvo S."/>
            <person name="Camarata J."/>
            <person name="Campo K."/>
            <person name="Chang J."/>
            <person name="Cheshatsang Y."/>
            <person name="Citroen M."/>
            <person name="Collymore A."/>
            <person name="Considine T."/>
            <person name="Cook A."/>
            <person name="Cooke P."/>
            <person name="Corum B."/>
            <person name="Cuomo C."/>
            <person name="David R."/>
            <person name="Dawoe T."/>
            <person name="Degray S."/>
            <person name="Dodge S."/>
            <person name="Dooley K."/>
            <person name="Dorje P."/>
            <person name="Dorjee K."/>
            <person name="Dorris L."/>
            <person name="Duffey N."/>
            <person name="Dupes A."/>
            <person name="Elkins T."/>
            <person name="Engels R."/>
            <person name="Erickson J."/>
            <person name="Farina A."/>
            <person name="Faro S."/>
            <person name="Ferreira P."/>
            <person name="Fischer H."/>
            <person name="Fitzgerald M."/>
            <person name="Foley K."/>
            <person name="Gage D."/>
            <person name="Galagan J."/>
            <person name="Gearin G."/>
            <person name="Gnerre S."/>
            <person name="Gnirke A."/>
            <person name="Goyette A."/>
            <person name="Graham J."/>
            <person name="Grandbois E."/>
            <person name="Gyaltsen K."/>
            <person name="Hafez N."/>
            <person name="Hagopian D."/>
            <person name="Hagos B."/>
            <person name="Hall J."/>
            <person name="Hatcher B."/>
            <person name="Heller A."/>
            <person name="Higgins H."/>
            <person name="Honan T."/>
            <person name="Horn A."/>
            <person name="Houde N."/>
            <person name="Hughes L."/>
            <person name="Hulme W."/>
            <person name="Husby E."/>
            <person name="Iliev I."/>
            <person name="Jaffe D."/>
            <person name="Jones C."/>
            <person name="Kamal M."/>
            <person name="Kamat A."/>
            <person name="Kamvysselis M."/>
            <person name="Karlsson E."/>
            <person name="Kells C."/>
            <person name="Kieu A."/>
            <person name="Kisner P."/>
            <person name="Kodira C."/>
            <person name="Kulbokas E."/>
            <person name="Labutti K."/>
            <person name="Lama D."/>
            <person name="Landers T."/>
            <person name="Leger J."/>
            <person name="Levine S."/>
            <person name="Lewis D."/>
            <person name="Lewis T."/>
            <person name="Lindblad-toh K."/>
            <person name="Liu X."/>
            <person name="Lokyitsang T."/>
            <person name="Lokyitsang Y."/>
            <person name="Lucien O."/>
            <person name="Lui A."/>
            <person name="Ma L.J."/>
            <person name="Mabbitt R."/>
            <person name="Macdonald J."/>
            <person name="Maclean C."/>
            <person name="Major J."/>
            <person name="Manning J."/>
            <person name="Marabella R."/>
            <person name="Maru K."/>
            <person name="Matthews C."/>
            <person name="Mauceli E."/>
            <person name="Mccarthy M."/>
            <person name="Mcdonough S."/>
            <person name="Mcghee T."/>
            <person name="Meldrim J."/>
            <person name="Meneus L."/>
            <person name="Mesirov J."/>
            <person name="Mihalev A."/>
            <person name="Mihova T."/>
            <person name="Mikkelsen T."/>
            <person name="Mlenga V."/>
            <person name="Moru K."/>
            <person name="Mozes J."/>
            <person name="Mulrain L."/>
            <person name="Munson G."/>
            <person name="Naylor J."/>
            <person name="Newes C."/>
            <person name="Nguyen C."/>
            <person name="Nguyen N."/>
            <person name="Nguyen T."/>
            <person name="Nicol R."/>
            <person name="Nielsen C."/>
            <person name="Nizzari M."/>
            <person name="Norbu C."/>
            <person name="Norbu N."/>
            <person name="O'donnell P."/>
            <person name="Okoawo O."/>
            <person name="O'leary S."/>
            <person name="Omotosho B."/>
            <person name="O'neill K."/>
            <person name="Osman S."/>
            <person name="Parker S."/>
            <person name="Perrin D."/>
            <person name="Phunkhang P."/>
            <person name="Piqani B."/>
            <person name="Purcell S."/>
            <person name="Rachupka T."/>
            <person name="Ramasamy U."/>
            <person name="Rameau R."/>
            <person name="Ray V."/>
            <person name="Raymond C."/>
            <person name="Retta R."/>
            <person name="Richardson S."/>
            <person name="Rise C."/>
            <person name="Rodriguez J."/>
            <person name="Rogers J."/>
            <person name="Rogov P."/>
            <person name="Rutman M."/>
            <person name="Schupbach R."/>
            <person name="Seaman C."/>
            <person name="Settipalli S."/>
            <person name="Sharpe T."/>
            <person name="Sheridan J."/>
            <person name="Sherpa N."/>
            <person name="Shi J."/>
            <person name="Smirnov S."/>
            <person name="Smith C."/>
            <person name="Sougnez C."/>
            <person name="Spencer B."/>
            <person name="Stalker J."/>
            <person name="Stange-thomann N."/>
            <person name="Stavropoulos S."/>
            <person name="Stetson K."/>
            <person name="Stone C."/>
            <person name="Stone S."/>
            <person name="Stubbs M."/>
            <person name="Talamas J."/>
            <person name="Tchuinga P."/>
            <person name="Tenzing P."/>
            <person name="Tesfaye S."/>
            <person name="Theodore J."/>
            <person name="Thoulutsang Y."/>
            <person name="Topham K."/>
            <person name="Towey S."/>
            <person name="Tsamla T."/>
            <person name="Tsomo N."/>
            <person name="Vallee D."/>
            <person name="Vassiliev H."/>
            <person name="Venkataraman V."/>
            <person name="Vinson J."/>
            <person name="Vo A."/>
            <person name="Wade C."/>
            <person name="Wang S."/>
            <person name="Wangchuk T."/>
            <person name="Wangdi T."/>
            <person name="Whittaker C."/>
            <person name="Wilkinson J."/>
            <person name="Wu Y."/>
            <person name="Wyman D."/>
            <person name="Yadav S."/>
            <person name="Yang S."/>
            <person name="Yang X."/>
            <person name="Yeager S."/>
            <person name="Yee E."/>
            <person name="Young G."/>
            <person name="Zainoun J."/>
            <person name="Zembeck L."/>
            <person name="Zimmer A."/>
            <person name="Zody M."/>
            <person name="Lander E."/>
        </authorList>
    </citation>
    <scope>NUCLEOTIDE SEQUENCE [LARGE SCALE GENOMIC DNA]</scope>
</reference>
<dbReference type="InterPro" id="IPR029058">
    <property type="entry name" value="AB_hydrolase_fold"/>
</dbReference>
<accession>H2ZR86</accession>
<dbReference type="OMA" id="VPACINA"/>
<comment type="function">
    <text evidence="6">Protective protein appears to be essential for both the activity of beta-galactosidase and neuraminidase, it associates with these enzymes and exerts a protective function necessary for their stability and activity. This protein is also a carboxypeptidase and can deamidate tachykinins.</text>
</comment>
<sequence length="300" mass="33751">MQGSLKINFQGMAVGNGLSSSSLNDNSLVFFAYYHGLFGKELWDRLAVDCCNGTISQESCNFSGAGGDCGDDVEEVFQYVYHSGLNEYALYLDCHSNSDLGSAARYKFDMNNVFRSLKPRLRKRVFTQKVTAKPSSRLGIVPPCINSTAQTNYLNKANVRHALHIKEGLPAWAVCSDQVGAQYSRVYSDMYSQYHHLLKHSNFTILVYNGDTDMACNFLGDEWFVDGLKLKSTLSRRPWYVQGQVAGFVHQYGQLTYTTIRGAGHMVPQWAPSYAFAMFEKFIHNKPFSSSLDLRKCCFS</sequence>
<evidence type="ECO:0000256" key="2">
    <source>
        <dbReference type="ARBA" id="ARBA00012446"/>
    </source>
</evidence>
<dbReference type="GO" id="GO:0031647">
    <property type="term" value="P:regulation of protein stability"/>
    <property type="evidence" value="ECO:0007669"/>
    <property type="project" value="UniProtKB-ARBA"/>
</dbReference>
<name>H2ZR86_CIOSA</name>